<dbReference type="RefSeq" id="WP_155343135.1">
    <property type="nucleotide sequence ID" value="NZ_BAAAHM010000085.1"/>
</dbReference>
<dbReference type="OrthoDB" id="3718343at2"/>
<dbReference type="Proteomes" id="UP000377595">
    <property type="component" value="Unassembled WGS sequence"/>
</dbReference>
<gene>
    <name evidence="2" type="ORF">Aple_008590</name>
    <name evidence="3" type="ORF">Aple_097540</name>
</gene>
<organism evidence="2 4">
    <name type="scientific">Acrocarpospora pleiomorpha</name>
    <dbReference type="NCBI Taxonomy" id="90975"/>
    <lineage>
        <taxon>Bacteria</taxon>
        <taxon>Bacillati</taxon>
        <taxon>Actinomycetota</taxon>
        <taxon>Actinomycetes</taxon>
        <taxon>Streptosporangiales</taxon>
        <taxon>Streptosporangiaceae</taxon>
        <taxon>Acrocarpospora</taxon>
    </lineage>
</organism>
<evidence type="ECO:0000313" key="4">
    <source>
        <dbReference type="Proteomes" id="UP000377595"/>
    </source>
</evidence>
<dbReference type="InterPro" id="IPR025668">
    <property type="entry name" value="Tnp_DDE_dom"/>
</dbReference>
<reference evidence="2 4" key="1">
    <citation type="submission" date="2019-10" db="EMBL/GenBank/DDBJ databases">
        <title>Whole genome shotgun sequence of Acrocarpospora pleiomorpha NBRC 16267.</title>
        <authorList>
            <person name="Ichikawa N."/>
            <person name="Kimura A."/>
            <person name="Kitahashi Y."/>
            <person name="Komaki H."/>
            <person name="Oguchi A."/>
        </authorList>
    </citation>
    <scope>NUCLEOTIDE SEQUENCE [LARGE SCALE GENOMIC DNA]</scope>
    <source>
        <strain evidence="2 4">NBRC 16267</strain>
    </source>
</reference>
<keyword evidence="4" id="KW-1185">Reference proteome</keyword>
<feature type="domain" description="Transposase DDE" evidence="1">
    <location>
        <begin position="59"/>
        <end position="463"/>
    </location>
</feature>
<evidence type="ECO:0000313" key="3">
    <source>
        <dbReference type="EMBL" id="GES26855.1"/>
    </source>
</evidence>
<dbReference type="Pfam" id="PF13701">
    <property type="entry name" value="DDE_Tnp_1_4"/>
    <property type="match status" value="1"/>
</dbReference>
<evidence type="ECO:0000259" key="1">
    <source>
        <dbReference type="Pfam" id="PF13701"/>
    </source>
</evidence>
<dbReference type="NCBIfam" id="NF033539">
    <property type="entry name" value="transpos_IS1380"/>
    <property type="match status" value="1"/>
</dbReference>
<dbReference type="AlphaFoldDB" id="A0A5M3XA20"/>
<comment type="caution">
    <text evidence="2">The sequence shown here is derived from an EMBL/GenBank/DDBJ whole genome shotgun (WGS) entry which is preliminary data.</text>
</comment>
<dbReference type="EMBL" id="BLAF01000100">
    <property type="protein sequence ID" value="GES26855.1"/>
    <property type="molecule type" value="Genomic_DNA"/>
</dbReference>
<name>A0A5M3XA20_9ACTN</name>
<protein>
    <submittedName>
        <fullName evidence="2">IS1380 family transposase</fullName>
    </submittedName>
</protein>
<sequence length="472" mass="51002">MRFSHAAAKTHAIFDDEHMIAYAGLEPVMRLAQRCGLDALVGEYVQIAGPAGANAPAKLASVIAGMACGADSIEDLDALRHGGMRKLFDGVRAPSTLGSFLRAPTWGNVRQLEKVNRRMLARLASHTPMLPDAGTVAFIDVDSMQRRTYGYRKQGSGFGHTKIQGKSVLVRGLNVLLATVSTPQAVPVICATRLRGGKTGSARGAEPFVRESIAAAKEAGAGSGAGGIVVLRGDSAFYSARVIAACRDNHVSFSVTAKMDKKIKAAIVAMPESAWVTIEYPNAVFDERAGRWVSDAEIAEITYTAFASKKNQAVTARLIVRRVKRLNPRGKNGQEELFATWRYHAIFTDSPFTLVQAEAQHRDHAVMEQVNADLIDGPLAHLPSGVFTANAAWLTLAALTHNLLRAAGCLAGAFHARARGATLRRHLIAVPARIARHGRGHLTLHLPEHWRWQDAWLNVFDALDGPPRRCVA</sequence>
<dbReference type="EMBL" id="BLAF01000006">
    <property type="protein sequence ID" value="GES17964.1"/>
    <property type="molecule type" value="Genomic_DNA"/>
</dbReference>
<proteinExistence type="predicted"/>
<dbReference type="InterPro" id="IPR047960">
    <property type="entry name" value="Transpos_IS1380"/>
</dbReference>
<accession>A0A5M3XA20</accession>
<evidence type="ECO:0000313" key="2">
    <source>
        <dbReference type="EMBL" id="GES17964.1"/>
    </source>
</evidence>